<dbReference type="InterPro" id="IPR027417">
    <property type="entry name" value="P-loop_NTPase"/>
</dbReference>
<reference evidence="5" key="1">
    <citation type="journal article" date="2021" name="PeerJ">
        <title>Extensive microbial diversity within the chicken gut microbiome revealed by metagenomics and culture.</title>
        <authorList>
            <person name="Gilroy R."/>
            <person name="Ravi A."/>
            <person name="Getino M."/>
            <person name="Pursley I."/>
            <person name="Horton D.L."/>
            <person name="Alikhan N.F."/>
            <person name="Baker D."/>
            <person name="Gharbi K."/>
            <person name="Hall N."/>
            <person name="Watson M."/>
            <person name="Adriaenssens E.M."/>
            <person name="Foster-Nyarko E."/>
            <person name="Jarju S."/>
            <person name="Secka A."/>
            <person name="Antonio M."/>
            <person name="Oren A."/>
            <person name="Chaudhuri R.R."/>
            <person name="La Ragione R."/>
            <person name="Hildebrand F."/>
            <person name="Pallen M.J."/>
        </authorList>
    </citation>
    <scope>NUCLEOTIDE SEQUENCE</scope>
    <source>
        <strain evidence="5">CHK185-5351</strain>
    </source>
</reference>
<sequence length="443" mass="50236">MRDLSREWIAVGLNGNAEKIIPVIRMDGTGEVKKVIRGVSGVNRISIYHQDFSARTVKKIGTVVWPENLRQADLLLTYRPETKGGELQLSGSGKIWNYMVEEPLRRLPGNLSDSSRNTQRKTAGRHEMVDREKVRRLEEQEEKRIVWPDELAEELKKDIYGQDEAITRISELIAGSLRRKKPEVTVILLFGPTGVGKTETGRKLPEALTKLTHVTYGLQQIALNEFVGEHSVNRFFGAPPSYVGYKDPTIFEPIRKNPYQVYLLDEIEKATDRIWTGLMEAFSTGVVHLADNSPSIDLSHVIFVITSNLPINMKEYNAASSFRKKEICRDALSRACGHPEIAGKITNCLAFQPFSGDGLTDIILKFVTEELDNYDMTLNHMDEKLMVQLKKQHSNYGARGVRDAVREALLNATVYERNPERYKGRRVNLNGDVENIQIEMVPE</sequence>
<proteinExistence type="predicted"/>
<feature type="region of interest" description="Disordered" evidence="3">
    <location>
        <begin position="107"/>
        <end position="129"/>
    </location>
</feature>
<evidence type="ECO:0000313" key="6">
    <source>
        <dbReference type="Proteomes" id="UP000823849"/>
    </source>
</evidence>
<dbReference type="PANTHER" id="PTHR11638">
    <property type="entry name" value="ATP-DEPENDENT CLP PROTEASE"/>
    <property type="match status" value="1"/>
</dbReference>
<dbReference type="GO" id="GO:0005737">
    <property type="term" value="C:cytoplasm"/>
    <property type="evidence" value="ECO:0007669"/>
    <property type="project" value="TreeGrafter"/>
</dbReference>
<protein>
    <submittedName>
        <fullName evidence="5">AAA family ATPase</fullName>
    </submittedName>
</protein>
<organism evidence="5 6">
    <name type="scientific">Candidatus Fusicatenibacter intestinigallinarum</name>
    <dbReference type="NCBI Taxonomy" id="2838598"/>
    <lineage>
        <taxon>Bacteria</taxon>
        <taxon>Bacillati</taxon>
        <taxon>Bacillota</taxon>
        <taxon>Clostridia</taxon>
        <taxon>Lachnospirales</taxon>
        <taxon>Lachnospiraceae</taxon>
        <taxon>Fusicatenibacter</taxon>
    </lineage>
</organism>
<gene>
    <name evidence="5" type="ORF">H9705_02865</name>
</gene>
<evidence type="ECO:0000256" key="3">
    <source>
        <dbReference type="SAM" id="MobiDB-lite"/>
    </source>
</evidence>
<dbReference type="GO" id="GO:0005524">
    <property type="term" value="F:ATP binding"/>
    <property type="evidence" value="ECO:0007669"/>
    <property type="project" value="UniProtKB-KW"/>
</dbReference>
<evidence type="ECO:0000256" key="2">
    <source>
        <dbReference type="ARBA" id="ARBA00022840"/>
    </source>
</evidence>
<dbReference type="Pfam" id="PF07724">
    <property type="entry name" value="AAA_2"/>
    <property type="match status" value="1"/>
</dbReference>
<dbReference type="GO" id="GO:0016887">
    <property type="term" value="F:ATP hydrolysis activity"/>
    <property type="evidence" value="ECO:0007669"/>
    <property type="project" value="InterPro"/>
</dbReference>
<feature type="domain" description="ATPase AAA-type core" evidence="4">
    <location>
        <begin position="184"/>
        <end position="323"/>
    </location>
</feature>
<dbReference type="Gene3D" id="3.40.50.300">
    <property type="entry name" value="P-loop containing nucleotide triphosphate hydrolases"/>
    <property type="match status" value="1"/>
</dbReference>
<keyword evidence="2" id="KW-0067">ATP-binding</keyword>
<evidence type="ECO:0000313" key="5">
    <source>
        <dbReference type="EMBL" id="HJC14759.1"/>
    </source>
</evidence>
<dbReference type="PRINTS" id="PR00300">
    <property type="entry name" value="CLPPROTEASEA"/>
</dbReference>
<dbReference type="SUPFAM" id="SSF52540">
    <property type="entry name" value="P-loop containing nucleoside triphosphate hydrolases"/>
    <property type="match status" value="1"/>
</dbReference>
<dbReference type="AlphaFoldDB" id="A0A9D2SMJ7"/>
<evidence type="ECO:0000256" key="1">
    <source>
        <dbReference type="ARBA" id="ARBA00022741"/>
    </source>
</evidence>
<evidence type="ECO:0000259" key="4">
    <source>
        <dbReference type="Pfam" id="PF07724"/>
    </source>
</evidence>
<dbReference type="GO" id="GO:0034605">
    <property type="term" value="P:cellular response to heat"/>
    <property type="evidence" value="ECO:0007669"/>
    <property type="project" value="TreeGrafter"/>
</dbReference>
<keyword evidence="1" id="KW-0547">Nucleotide-binding</keyword>
<reference evidence="5" key="2">
    <citation type="submission" date="2021-04" db="EMBL/GenBank/DDBJ databases">
        <authorList>
            <person name="Gilroy R."/>
        </authorList>
    </citation>
    <scope>NUCLEOTIDE SEQUENCE</scope>
    <source>
        <strain evidence="5">CHK185-5351</strain>
    </source>
</reference>
<dbReference type="PANTHER" id="PTHR11638:SF18">
    <property type="entry name" value="HEAT SHOCK PROTEIN 104"/>
    <property type="match status" value="1"/>
</dbReference>
<comment type="caution">
    <text evidence="5">The sequence shown here is derived from an EMBL/GenBank/DDBJ whole genome shotgun (WGS) entry which is preliminary data.</text>
</comment>
<accession>A0A9D2SMJ7</accession>
<dbReference type="InterPro" id="IPR003959">
    <property type="entry name" value="ATPase_AAA_core"/>
</dbReference>
<dbReference type="Proteomes" id="UP000823849">
    <property type="component" value="Unassembled WGS sequence"/>
</dbReference>
<dbReference type="EMBL" id="DWWU01000012">
    <property type="protein sequence ID" value="HJC14759.1"/>
    <property type="molecule type" value="Genomic_DNA"/>
</dbReference>
<dbReference type="InterPro" id="IPR001270">
    <property type="entry name" value="ClpA/B"/>
</dbReference>
<dbReference type="InterPro" id="IPR050130">
    <property type="entry name" value="ClpA_ClpB"/>
</dbReference>
<name>A0A9D2SMJ7_9FIRM</name>